<keyword evidence="2" id="KW-0012">Acyltransferase</keyword>
<organism evidence="6 7">
    <name type="scientific">Saccharopolyspora shandongensis</name>
    <dbReference type="NCBI Taxonomy" id="418495"/>
    <lineage>
        <taxon>Bacteria</taxon>
        <taxon>Bacillati</taxon>
        <taxon>Actinomycetota</taxon>
        <taxon>Actinomycetes</taxon>
        <taxon>Pseudonocardiales</taxon>
        <taxon>Pseudonocardiaceae</taxon>
        <taxon>Saccharopolyspora</taxon>
    </lineage>
</organism>
<dbReference type="Gene3D" id="3.40.630.30">
    <property type="match status" value="1"/>
</dbReference>
<dbReference type="AlphaFoldDB" id="A0A1H2XJ14"/>
<dbReference type="GO" id="GO:0016747">
    <property type="term" value="F:acyltransferase activity, transferring groups other than amino-acyl groups"/>
    <property type="evidence" value="ECO:0007669"/>
    <property type="project" value="InterPro"/>
</dbReference>
<comment type="similarity">
    <text evidence="3">Belongs to the acetyltransferase family. RimJ subfamily.</text>
</comment>
<feature type="domain" description="N-acetyltransferase" evidence="5">
    <location>
        <begin position="14"/>
        <end position="178"/>
    </location>
</feature>
<dbReference type="Pfam" id="PF13302">
    <property type="entry name" value="Acetyltransf_3"/>
    <property type="match status" value="1"/>
</dbReference>
<dbReference type="STRING" id="418495.SAMN05216215_100699"/>
<evidence type="ECO:0000256" key="3">
    <source>
        <dbReference type="ARBA" id="ARBA00038502"/>
    </source>
</evidence>
<evidence type="ECO:0000256" key="2">
    <source>
        <dbReference type="ARBA" id="ARBA00023315"/>
    </source>
</evidence>
<dbReference type="InterPro" id="IPR000182">
    <property type="entry name" value="GNAT_dom"/>
</dbReference>
<sequence>MSLALPENLTDTVIAIRHLADRDAEPFAAGTTDAAVRRFAHLPTPHYTAEIVREQIRGVIADGLREGNLAVLAIADAADDRFLGSITVFDIRGTTAEVGFWLNPAARGRGATRRALDLVAAWTRDHGITTLRARTEDTNTASQQALERAGFRHVAGPTPEISPSGETINGLTYHRDLA</sequence>
<feature type="region of interest" description="Disordered" evidence="4">
    <location>
        <begin position="154"/>
        <end position="178"/>
    </location>
</feature>
<dbReference type="EMBL" id="FNOK01000006">
    <property type="protein sequence ID" value="SDW92678.1"/>
    <property type="molecule type" value="Genomic_DNA"/>
</dbReference>
<evidence type="ECO:0000256" key="1">
    <source>
        <dbReference type="ARBA" id="ARBA00022679"/>
    </source>
</evidence>
<gene>
    <name evidence="6" type="ORF">SAMN05216215_100699</name>
</gene>
<dbReference type="PROSITE" id="PS51186">
    <property type="entry name" value="GNAT"/>
    <property type="match status" value="1"/>
</dbReference>
<dbReference type="SUPFAM" id="SSF55729">
    <property type="entry name" value="Acyl-CoA N-acyltransferases (Nat)"/>
    <property type="match status" value="1"/>
</dbReference>
<accession>A0A1H2XJ14</accession>
<evidence type="ECO:0000256" key="4">
    <source>
        <dbReference type="SAM" id="MobiDB-lite"/>
    </source>
</evidence>
<reference evidence="7" key="1">
    <citation type="submission" date="2016-10" db="EMBL/GenBank/DDBJ databases">
        <authorList>
            <person name="Varghese N."/>
            <person name="Submissions S."/>
        </authorList>
    </citation>
    <scope>NUCLEOTIDE SEQUENCE [LARGE SCALE GENOMIC DNA]</scope>
    <source>
        <strain evidence="7">CGMCC 4.3530</strain>
    </source>
</reference>
<dbReference type="InterPro" id="IPR051531">
    <property type="entry name" value="N-acetyltransferase"/>
</dbReference>
<keyword evidence="7" id="KW-1185">Reference proteome</keyword>
<dbReference type="InterPro" id="IPR016181">
    <property type="entry name" value="Acyl_CoA_acyltransferase"/>
</dbReference>
<dbReference type="Proteomes" id="UP000199529">
    <property type="component" value="Unassembled WGS sequence"/>
</dbReference>
<dbReference type="PANTHER" id="PTHR43792:SF8">
    <property type="entry name" value="[RIBOSOMAL PROTEIN US5]-ALANINE N-ACETYLTRANSFERASE"/>
    <property type="match status" value="1"/>
</dbReference>
<protein>
    <submittedName>
        <fullName evidence="6">Protein N-acetyltransferase, RimJ/RimL family</fullName>
    </submittedName>
</protein>
<evidence type="ECO:0000259" key="5">
    <source>
        <dbReference type="PROSITE" id="PS51186"/>
    </source>
</evidence>
<dbReference type="PANTHER" id="PTHR43792">
    <property type="entry name" value="GNAT FAMILY, PUTATIVE (AFU_ORTHOLOGUE AFUA_3G00765)-RELATED-RELATED"/>
    <property type="match status" value="1"/>
</dbReference>
<proteinExistence type="inferred from homology"/>
<evidence type="ECO:0000313" key="6">
    <source>
        <dbReference type="EMBL" id="SDW92678.1"/>
    </source>
</evidence>
<keyword evidence="1 6" id="KW-0808">Transferase</keyword>
<dbReference type="RefSeq" id="WP_245761027.1">
    <property type="nucleotide sequence ID" value="NZ_FNOK01000006.1"/>
</dbReference>
<evidence type="ECO:0000313" key="7">
    <source>
        <dbReference type="Proteomes" id="UP000199529"/>
    </source>
</evidence>
<name>A0A1H2XJ14_9PSEU</name>